<feature type="region of interest" description="Disordered" evidence="1">
    <location>
        <begin position="137"/>
        <end position="159"/>
    </location>
</feature>
<dbReference type="AlphaFoldDB" id="A0A6A5QK09"/>
<evidence type="ECO:0000313" key="2">
    <source>
        <dbReference type="EMBL" id="KAF1915935.1"/>
    </source>
</evidence>
<feature type="region of interest" description="Disordered" evidence="1">
    <location>
        <begin position="72"/>
        <end position="108"/>
    </location>
</feature>
<keyword evidence="3" id="KW-1185">Reference proteome</keyword>
<reference evidence="2" key="1">
    <citation type="journal article" date="2020" name="Stud. Mycol.">
        <title>101 Dothideomycetes genomes: a test case for predicting lifestyles and emergence of pathogens.</title>
        <authorList>
            <person name="Haridas S."/>
            <person name="Albert R."/>
            <person name="Binder M."/>
            <person name="Bloem J."/>
            <person name="Labutti K."/>
            <person name="Salamov A."/>
            <person name="Andreopoulos B."/>
            <person name="Baker S."/>
            <person name="Barry K."/>
            <person name="Bills G."/>
            <person name="Bluhm B."/>
            <person name="Cannon C."/>
            <person name="Castanera R."/>
            <person name="Culley D."/>
            <person name="Daum C."/>
            <person name="Ezra D."/>
            <person name="Gonzalez J."/>
            <person name="Henrissat B."/>
            <person name="Kuo A."/>
            <person name="Liang C."/>
            <person name="Lipzen A."/>
            <person name="Lutzoni F."/>
            <person name="Magnuson J."/>
            <person name="Mondo S."/>
            <person name="Nolan M."/>
            <person name="Ohm R."/>
            <person name="Pangilinan J."/>
            <person name="Park H.-J."/>
            <person name="Ramirez L."/>
            <person name="Alfaro M."/>
            <person name="Sun H."/>
            <person name="Tritt A."/>
            <person name="Yoshinaga Y."/>
            <person name="Zwiers L.-H."/>
            <person name="Turgeon B."/>
            <person name="Goodwin S."/>
            <person name="Spatafora J."/>
            <person name="Crous P."/>
            <person name="Grigoriev I."/>
        </authorList>
    </citation>
    <scope>NUCLEOTIDE SEQUENCE</scope>
    <source>
        <strain evidence="2">HMLAC05119</strain>
    </source>
</reference>
<feature type="compositionally biased region" description="Polar residues" evidence="1">
    <location>
        <begin position="72"/>
        <end position="81"/>
    </location>
</feature>
<accession>A0A6A5QK09</accession>
<sequence>MRDGITWCLQRQNHTRDAVQVSFLMFSSFSPSPLSLSSTSLQPQSLLVRVLRSDLLFPLPITALQHTIDNPLIPSTTSNPQHNPPQRAKPRLSPYPAETNYSSSKCDSDVEQYDYPHAPKANTLFRITFYMQVQLHQEPTPRKLTPPKPSRERHDHAHSKINVERAVPWHRTRGETWSALHDGGGALVELNACYAPCR</sequence>
<protein>
    <submittedName>
        <fullName evidence="2">Uncharacterized protein</fullName>
    </submittedName>
</protein>
<name>A0A6A5QK09_AMPQU</name>
<dbReference type="EMBL" id="ML979135">
    <property type="protein sequence ID" value="KAF1915935.1"/>
    <property type="molecule type" value="Genomic_DNA"/>
</dbReference>
<gene>
    <name evidence="2" type="ORF">BDU57DRAFT_515738</name>
</gene>
<organism evidence="2 3">
    <name type="scientific">Ampelomyces quisqualis</name>
    <name type="common">Powdery mildew agent</name>
    <dbReference type="NCBI Taxonomy" id="50730"/>
    <lineage>
        <taxon>Eukaryota</taxon>
        <taxon>Fungi</taxon>
        <taxon>Dikarya</taxon>
        <taxon>Ascomycota</taxon>
        <taxon>Pezizomycotina</taxon>
        <taxon>Dothideomycetes</taxon>
        <taxon>Pleosporomycetidae</taxon>
        <taxon>Pleosporales</taxon>
        <taxon>Pleosporineae</taxon>
        <taxon>Phaeosphaeriaceae</taxon>
        <taxon>Ampelomyces</taxon>
    </lineage>
</organism>
<proteinExistence type="predicted"/>
<evidence type="ECO:0000256" key="1">
    <source>
        <dbReference type="SAM" id="MobiDB-lite"/>
    </source>
</evidence>
<dbReference type="Proteomes" id="UP000800096">
    <property type="component" value="Unassembled WGS sequence"/>
</dbReference>
<evidence type="ECO:0000313" key="3">
    <source>
        <dbReference type="Proteomes" id="UP000800096"/>
    </source>
</evidence>